<name>A0ABR5NHZ7_9GAMM</name>
<keyword evidence="5 6" id="KW-0472">Membrane</keyword>
<keyword evidence="2" id="KW-0813">Transport</keyword>
<dbReference type="PANTHER" id="PTHR43243">
    <property type="entry name" value="INNER MEMBRANE TRANSPORTER YGJI-RELATED"/>
    <property type="match status" value="1"/>
</dbReference>
<dbReference type="Pfam" id="PF13520">
    <property type="entry name" value="AA_permease_2"/>
    <property type="match status" value="1"/>
</dbReference>
<dbReference type="PIRSF" id="PIRSF006060">
    <property type="entry name" value="AA_transporter"/>
    <property type="match status" value="1"/>
</dbReference>
<evidence type="ECO:0000256" key="5">
    <source>
        <dbReference type="ARBA" id="ARBA00023136"/>
    </source>
</evidence>
<evidence type="ECO:0000313" key="7">
    <source>
        <dbReference type="EMBL" id="KRG56190.1"/>
    </source>
</evidence>
<keyword evidence="8" id="KW-1185">Reference proteome</keyword>
<feature type="transmembrane region" description="Helical" evidence="6">
    <location>
        <begin position="235"/>
        <end position="256"/>
    </location>
</feature>
<dbReference type="Gene3D" id="1.20.1740.10">
    <property type="entry name" value="Amino acid/polyamine transporter I"/>
    <property type="match status" value="1"/>
</dbReference>
<feature type="transmembrane region" description="Helical" evidence="6">
    <location>
        <begin position="194"/>
        <end position="215"/>
    </location>
</feature>
<evidence type="ECO:0000256" key="1">
    <source>
        <dbReference type="ARBA" id="ARBA00004141"/>
    </source>
</evidence>
<dbReference type="PANTHER" id="PTHR43243:SF4">
    <property type="entry name" value="CATIONIC AMINO ACID TRANSPORTER 4"/>
    <property type="match status" value="1"/>
</dbReference>
<sequence>MSTLRKRLLARKSFEAVRADAERHGLQRKLGAWHLVMLGIGCIVGAGVFIMTGTAAANYAGPGVVLSFALAGLACAFTGLCYAELASTLPVSGSSYTYSYATLGEGFAWGLGWLLMLEYGLAGAALAVGVSGYLSSLLGDFGIIVPAALNTPLVQGVMTEVGLVFRISGGVNLLAALCVLGFAWVLIRGISQSAAVNTVMVVLKLSVLLLFVIVGAQYVDTANWTPLIPPNEGDFRYGMAGVLRAASVLFFAYLGFETVSTAALEARNPQRDMPIGILGSLVICTLLYVAVALVLTGLVPYRMLGVPDPIALAIDHIGQPAMALLIKVGAVAGLSSVLMVNTYGHSRICYAMSRDGLLPPLFAQVHPRFRTPHKGTLVVAGMAAIAAMLLPISILGDLVSLGVAFAFSIVAISVMWLRTHHAELPRPFRVPLGGVRIRGIWIGTVPVCALLLCLCMAGPVLYDIGAKAANGDVFPATILVLYLLAGVWIYARYGYRHSRLGAAQRET</sequence>
<gene>
    <name evidence="7" type="ORF">ABB22_12540</name>
</gene>
<evidence type="ECO:0000256" key="3">
    <source>
        <dbReference type="ARBA" id="ARBA00022692"/>
    </source>
</evidence>
<accession>A0ABR5NHZ7</accession>
<feature type="transmembrane region" description="Helical" evidence="6">
    <location>
        <begin position="64"/>
        <end position="85"/>
    </location>
</feature>
<evidence type="ECO:0000256" key="4">
    <source>
        <dbReference type="ARBA" id="ARBA00022989"/>
    </source>
</evidence>
<comment type="caution">
    <text evidence="7">The sequence shown here is derived from an EMBL/GenBank/DDBJ whole genome shotgun (WGS) entry which is preliminary data.</text>
</comment>
<feature type="transmembrane region" description="Helical" evidence="6">
    <location>
        <begin position="440"/>
        <end position="461"/>
    </location>
</feature>
<feature type="transmembrane region" description="Helical" evidence="6">
    <location>
        <begin position="32"/>
        <end position="52"/>
    </location>
</feature>
<dbReference type="InterPro" id="IPR002293">
    <property type="entry name" value="AA/rel_permease1"/>
</dbReference>
<organism evidence="7 8">
    <name type="scientific">Stenotrophomonas nitritireducens</name>
    <dbReference type="NCBI Taxonomy" id="83617"/>
    <lineage>
        <taxon>Bacteria</taxon>
        <taxon>Pseudomonadati</taxon>
        <taxon>Pseudomonadota</taxon>
        <taxon>Gammaproteobacteria</taxon>
        <taxon>Lysobacterales</taxon>
        <taxon>Lysobacteraceae</taxon>
        <taxon>Stenotrophomonas</taxon>
    </lineage>
</organism>
<reference evidence="7 8" key="1">
    <citation type="submission" date="2015-05" db="EMBL/GenBank/DDBJ databases">
        <title>Genome sequencing and analysis of members of genus Stenotrophomonas.</title>
        <authorList>
            <person name="Patil P.P."/>
            <person name="Midha S."/>
            <person name="Patil P.B."/>
        </authorList>
    </citation>
    <scope>NUCLEOTIDE SEQUENCE [LARGE SCALE GENOMIC DNA]</scope>
    <source>
        <strain evidence="7 8">DSM 12575</strain>
    </source>
</reference>
<feature type="transmembrane region" description="Helical" evidence="6">
    <location>
        <begin position="277"/>
        <end position="301"/>
    </location>
</feature>
<dbReference type="RefSeq" id="WP_055768253.1">
    <property type="nucleotide sequence ID" value="NZ_JAFKME010000003.1"/>
</dbReference>
<evidence type="ECO:0000256" key="2">
    <source>
        <dbReference type="ARBA" id="ARBA00022448"/>
    </source>
</evidence>
<feature type="transmembrane region" description="Helical" evidence="6">
    <location>
        <begin position="97"/>
        <end position="117"/>
    </location>
</feature>
<protein>
    <submittedName>
        <fullName evidence="7">Amino acid permease</fullName>
    </submittedName>
</protein>
<feature type="transmembrane region" description="Helical" evidence="6">
    <location>
        <begin position="321"/>
        <end position="344"/>
    </location>
</feature>
<feature type="transmembrane region" description="Helical" evidence="6">
    <location>
        <begin position="473"/>
        <end position="491"/>
    </location>
</feature>
<evidence type="ECO:0000256" key="6">
    <source>
        <dbReference type="SAM" id="Phobius"/>
    </source>
</evidence>
<feature type="transmembrane region" description="Helical" evidence="6">
    <location>
        <begin position="401"/>
        <end position="419"/>
    </location>
</feature>
<keyword evidence="4 6" id="KW-1133">Transmembrane helix</keyword>
<feature type="transmembrane region" description="Helical" evidence="6">
    <location>
        <begin position="169"/>
        <end position="187"/>
    </location>
</feature>
<proteinExistence type="predicted"/>
<evidence type="ECO:0000313" key="8">
    <source>
        <dbReference type="Proteomes" id="UP000050902"/>
    </source>
</evidence>
<feature type="transmembrane region" description="Helical" evidence="6">
    <location>
        <begin position="124"/>
        <end position="149"/>
    </location>
</feature>
<dbReference type="Proteomes" id="UP000050902">
    <property type="component" value="Unassembled WGS sequence"/>
</dbReference>
<keyword evidence="3 6" id="KW-0812">Transmembrane</keyword>
<dbReference type="EMBL" id="LDJG01000018">
    <property type="protein sequence ID" value="KRG56190.1"/>
    <property type="molecule type" value="Genomic_DNA"/>
</dbReference>
<feature type="transmembrane region" description="Helical" evidence="6">
    <location>
        <begin position="376"/>
        <end position="395"/>
    </location>
</feature>
<comment type="subcellular location">
    <subcellularLocation>
        <location evidence="1">Membrane</location>
        <topology evidence="1">Multi-pass membrane protein</topology>
    </subcellularLocation>
</comment>